<gene>
    <name evidence="2" type="ORF">MANES_05G201300</name>
</gene>
<dbReference type="EMBL" id="CM004391">
    <property type="protein sequence ID" value="OAY51272.1"/>
    <property type="molecule type" value="Genomic_DNA"/>
</dbReference>
<sequence>MDASASSLSGGSESRWSPCCPLSTIFHIWQNQPQLLAIRGCSNQNQPKAIRVVQIVYLIGGFFGFFDGFAALVHSRFIMICCINHLSYRVKE</sequence>
<name>A0A2C9VY11_MANES</name>
<keyword evidence="1" id="KW-0472">Membrane</keyword>
<proteinExistence type="predicted"/>
<protein>
    <submittedName>
        <fullName evidence="2">Uncharacterized protein</fullName>
    </submittedName>
</protein>
<keyword evidence="1" id="KW-1133">Transmembrane helix</keyword>
<feature type="transmembrane region" description="Helical" evidence="1">
    <location>
        <begin position="55"/>
        <end position="73"/>
    </location>
</feature>
<reference evidence="2" key="1">
    <citation type="submission" date="2016-02" db="EMBL/GenBank/DDBJ databases">
        <title>WGS assembly of Manihot esculenta.</title>
        <authorList>
            <person name="Bredeson J.V."/>
            <person name="Prochnik S.E."/>
            <person name="Lyons J.B."/>
            <person name="Schmutz J."/>
            <person name="Grimwood J."/>
            <person name="Vrebalov J."/>
            <person name="Bart R.S."/>
            <person name="Amuge T."/>
            <person name="Ferguson M.E."/>
            <person name="Green R."/>
            <person name="Putnam N."/>
            <person name="Stites J."/>
            <person name="Rounsley S."/>
            <person name="Rokhsar D.S."/>
        </authorList>
    </citation>
    <scope>NUCLEOTIDE SEQUENCE [LARGE SCALE GENOMIC DNA]</scope>
    <source>
        <tissue evidence="2">Leaf</tissue>
    </source>
</reference>
<evidence type="ECO:0000313" key="2">
    <source>
        <dbReference type="EMBL" id="OAY51272.1"/>
    </source>
</evidence>
<evidence type="ECO:0000256" key="1">
    <source>
        <dbReference type="SAM" id="Phobius"/>
    </source>
</evidence>
<accession>A0A2C9VY11</accession>
<organism evidence="2">
    <name type="scientific">Manihot esculenta</name>
    <name type="common">Cassava</name>
    <name type="synonym">Jatropha manihot</name>
    <dbReference type="NCBI Taxonomy" id="3983"/>
    <lineage>
        <taxon>Eukaryota</taxon>
        <taxon>Viridiplantae</taxon>
        <taxon>Streptophyta</taxon>
        <taxon>Embryophyta</taxon>
        <taxon>Tracheophyta</taxon>
        <taxon>Spermatophyta</taxon>
        <taxon>Magnoliopsida</taxon>
        <taxon>eudicotyledons</taxon>
        <taxon>Gunneridae</taxon>
        <taxon>Pentapetalae</taxon>
        <taxon>rosids</taxon>
        <taxon>fabids</taxon>
        <taxon>Malpighiales</taxon>
        <taxon>Euphorbiaceae</taxon>
        <taxon>Crotonoideae</taxon>
        <taxon>Manihoteae</taxon>
        <taxon>Manihot</taxon>
    </lineage>
</organism>
<keyword evidence="1" id="KW-0812">Transmembrane</keyword>
<dbReference type="AlphaFoldDB" id="A0A2C9VY11"/>